<dbReference type="AlphaFoldDB" id="W7CAF7"/>
<keyword evidence="2" id="KW-1185">Reference proteome</keyword>
<evidence type="ECO:0000313" key="2">
    <source>
        <dbReference type="Proteomes" id="UP000019243"/>
    </source>
</evidence>
<name>W7CAF7_9LIST</name>
<protein>
    <submittedName>
        <fullName evidence="1">Uncharacterized protein</fullName>
    </submittedName>
</protein>
<sequence>MTDIRILKEKGERYFPQTHKQAVIGLSALNINSVGVFLVSENEKKWQLVVDDEGNLSTEEIVEVIK</sequence>
<gene>
    <name evidence="1" type="ORF">BCAMP_12441</name>
</gene>
<comment type="caution">
    <text evidence="1">The sequence shown here is derived from an EMBL/GenBank/DDBJ whole genome shotgun (WGS) entry which is preliminary data.</text>
</comment>
<dbReference type="EMBL" id="AODH01000076">
    <property type="protein sequence ID" value="EUJ34280.1"/>
    <property type="molecule type" value="Genomic_DNA"/>
</dbReference>
<dbReference type="Proteomes" id="UP000019243">
    <property type="component" value="Unassembled WGS sequence"/>
</dbReference>
<accession>W7CAF7</accession>
<dbReference type="RefSeq" id="WP_035315743.1">
    <property type="nucleotide sequence ID" value="NZ_AODH01000076.1"/>
</dbReference>
<proteinExistence type="predicted"/>
<organism evidence="1 2">
    <name type="scientific">Brochothrix campestris FSL F6-1037</name>
    <dbReference type="NCBI Taxonomy" id="1265861"/>
    <lineage>
        <taxon>Bacteria</taxon>
        <taxon>Bacillati</taxon>
        <taxon>Bacillota</taxon>
        <taxon>Bacilli</taxon>
        <taxon>Bacillales</taxon>
        <taxon>Listeriaceae</taxon>
        <taxon>Brochothrix</taxon>
    </lineage>
</organism>
<reference evidence="1 2" key="1">
    <citation type="submission" date="2012-12" db="EMBL/GenBank/DDBJ databases">
        <title>Novel taxa of Listeriaceae from agricultural environments in the United States.</title>
        <authorList>
            <person name="den Bakker H.C."/>
            <person name="Allred A."/>
            <person name="Warchocki S."/>
            <person name="Wright E.M."/>
            <person name="Burrell A."/>
            <person name="Nightingale K.K."/>
            <person name="Kephart D."/>
            <person name="Wiedmann M."/>
        </authorList>
    </citation>
    <scope>NUCLEOTIDE SEQUENCE [LARGE SCALE GENOMIC DNA]</scope>
    <source>
        <strain evidence="1 2">FSL F6-1037</strain>
    </source>
</reference>
<evidence type="ECO:0000313" key="1">
    <source>
        <dbReference type="EMBL" id="EUJ34280.1"/>
    </source>
</evidence>
<dbReference type="STRING" id="1265861.BCAMP_12441"/>